<feature type="non-terminal residue" evidence="1">
    <location>
        <position position="43"/>
    </location>
</feature>
<evidence type="ECO:0000313" key="1">
    <source>
        <dbReference type="EMBL" id="CAG8799556.1"/>
    </source>
</evidence>
<name>A0ACA9RLB6_9GLOM</name>
<sequence length="43" mass="5106">QEAYYNKAAKEWYKIKSKQSKIQMSISITQKKKNIILNLVEAF</sequence>
<dbReference type="Proteomes" id="UP000789920">
    <property type="component" value="Unassembled WGS sequence"/>
</dbReference>
<protein>
    <submittedName>
        <fullName evidence="1">8607_t:CDS:1</fullName>
    </submittedName>
</protein>
<gene>
    <name evidence="1" type="ORF">RPERSI_LOCUS20749</name>
</gene>
<reference evidence="1" key="1">
    <citation type="submission" date="2021-06" db="EMBL/GenBank/DDBJ databases">
        <authorList>
            <person name="Kallberg Y."/>
            <person name="Tangrot J."/>
            <person name="Rosling A."/>
        </authorList>
    </citation>
    <scope>NUCLEOTIDE SEQUENCE</scope>
    <source>
        <strain evidence="1">MA461A</strain>
    </source>
</reference>
<proteinExistence type="predicted"/>
<keyword evidence="2" id="KW-1185">Reference proteome</keyword>
<organism evidence="1 2">
    <name type="scientific">Racocetra persica</name>
    <dbReference type="NCBI Taxonomy" id="160502"/>
    <lineage>
        <taxon>Eukaryota</taxon>
        <taxon>Fungi</taxon>
        <taxon>Fungi incertae sedis</taxon>
        <taxon>Mucoromycota</taxon>
        <taxon>Glomeromycotina</taxon>
        <taxon>Glomeromycetes</taxon>
        <taxon>Diversisporales</taxon>
        <taxon>Gigasporaceae</taxon>
        <taxon>Racocetra</taxon>
    </lineage>
</organism>
<comment type="caution">
    <text evidence="1">The sequence shown here is derived from an EMBL/GenBank/DDBJ whole genome shotgun (WGS) entry which is preliminary data.</text>
</comment>
<feature type="non-terminal residue" evidence="1">
    <location>
        <position position="1"/>
    </location>
</feature>
<evidence type="ECO:0000313" key="2">
    <source>
        <dbReference type="Proteomes" id="UP000789920"/>
    </source>
</evidence>
<dbReference type="EMBL" id="CAJVQC010059212">
    <property type="protein sequence ID" value="CAG8799556.1"/>
    <property type="molecule type" value="Genomic_DNA"/>
</dbReference>
<accession>A0ACA9RLB6</accession>